<feature type="domain" description="Integrase zinc-binding" evidence="2">
    <location>
        <begin position="200"/>
        <end position="236"/>
    </location>
</feature>
<comment type="caution">
    <text evidence="3">The sequence shown here is derived from an EMBL/GenBank/DDBJ whole genome shotgun (WGS) entry which is preliminary data.</text>
</comment>
<evidence type="ECO:0000256" key="1">
    <source>
        <dbReference type="SAM" id="MobiDB-lite"/>
    </source>
</evidence>
<dbReference type="EMBL" id="JACGWL010000982">
    <property type="protein sequence ID" value="KAK4380983.1"/>
    <property type="molecule type" value="Genomic_DNA"/>
</dbReference>
<dbReference type="Proteomes" id="UP001289374">
    <property type="component" value="Unassembled WGS sequence"/>
</dbReference>
<reference evidence="3" key="2">
    <citation type="journal article" date="2024" name="Plant">
        <title>Genomic evolution and insights into agronomic trait innovations of Sesamum species.</title>
        <authorList>
            <person name="Miao H."/>
            <person name="Wang L."/>
            <person name="Qu L."/>
            <person name="Liu H."/>
            <person name="Sun Y."/>
            <person name="Le M."/>
            <person name="Wang Q."/>
            <person name="Wei S."/>
            <person name="Zheng Y."/>
            <person name="Lin W."/>
            <person name="Duan Y."/>
            <person name="Cao H."/>
            <person name="Xiong S."/>
            <person name="Wang X."/>
            <person name="Wei L."/>
            <person name="Li C."/>
            <person name="Ma Q."/>
            <person name="Ju M."/>
            <person name="Zhao R."/>
            <person name="Li G."/>
            <person name="Mu C."/>
            <person name="Tian Q."/>
            <person name="Mei H."/>
            <person name="Zhang T."/>
            <person name="Gao T."/>
            <person name="Zhang H."/>
        </authorList>
    </citation>
    <scope>NUCLEOTIDE SEQUENCE</scope>
    <source>
        <strain evidence="3">K16</strain>
    </source>
</reference>
<reference evidence="3" key="1">
    <citation type="submission" date="2020-06" db="EMBL/GenBank/DDBJ databases">
        <authorList>
            <person name="Li T."/>
            <person name="Hu X."/>
            <person name="Zhang T."/>
            <person name="Song X."/>
            <person name="Zhang H."/>
            <person name="Dai N."/>
            <person name="Sheng W."/>
            <person name="Hou X."/>
            <person name="Wei L."/>
        </authorList>
    </citation>
    <scope>NUCLEOTIDE SEQUENCE</scope>
    <source>
        <strain evidence="3">K16</strain>
        <tissue evidence="3">Leaf</tissue>
    </source>
</reference>
<protein>
    <recommendedName>
        <fullName evidence="2">Integrase zinc-binding domain-containing protein</fullName>
    </recommendedName>
</protein>
<evidence type="ECO:0000313" key="3">
    <source>
        <dbReference type="EMBL" id="KAK4380983.1"/>
    </source>
</evidence>
<feature type="region of interest" description="Disordered" evidence="1">
    <location>
        <begin position="384"/>
        <end position="412"/>
    </location>
</feature>
<evidence type="ECO:0000259" key="2">
    <source>
        <dbReference type="Pfam" id="PF17921"/>
    </source>
</evidence>
<organism evidence="3 4">
    <name type="scientific">Sesamum angolense</name>
    <dbReference type="NCBI Taxonomy" id="2727404"/>
    <lineage>
        <taxon>Eukaryota</taxon>
        <taxon>Viridiplantae</taxon>
        <taxon>Streptophyta</taxon>
        <taxon>Embryophyta</taxon>
        <taxon>Tracheophyta</taxon>
        <taxon>Spermatophyta</taxon>
        <taxon>Magnoliopsida</taxon>
        <taxon>eudicotyledons</taxon>
        <taxon>Gunneridae</taxon>
        <taxon>Pentapetalae</taxon>
        <taxon>asterids</taxon>
        <taxon>lamiids</taxon>
        <taxon>Lamiales</taxon>
        <taxon>Pedaliaceae</taxon>
        <taxon>Sesamum</taxon>
    </lineage>
</organism>
<gene>
    <name evidence="3" type="ORF">Sango_3011800</name>
</gene>
<accession>A0AAE1T137</accession>
<sequence>MAICFVELTTDIERGFNVTTKYRRPERLALSTVRSVSSVGEVDRPCSFSGLVGQSRAYEDCILDMASSGCVVRHGHHKPYLVQWEYVPRTVDSKRGSVPWTWVCFDAAWKGYSLYFEDYDCNIDYHPGKANIVADALSSNTVDRLAGMICYNVEYLTALRAMDVHFSIGGDLLLATMQVKRIENEDYARVALRTVCYASGSTKMYRDVRPYYWWPIMKTDVAEFVANYLTCQQVKTEHQAMAGRWNTRWGKSFSKGVTMERNLEIQITSQGARAGPKASKEEVGESVEGSVAPASTKDVKNKKRIEFFNLVQGDEQTVAEYELHFTALDKYATKAVVTHEDRCYHFKQGLRPKIKKGLAVKITNVKTLVESAVQMEDAVVEDKKKGEEKRKSTCAVGESSRGTKRGTDRSFSAGGRNFSHGGFVSRGSSGPRRRRHIARNCPSQAICVVGSAASGTQSQSNFGVVAEELREVEAEAMVEALVPEIVIMLLVTVREGSEHKLLWGKLKQDFTND</sequence>
<dbReference type="Pfam" id="PF17921">
    <property type="entry name" value="Integrase_H2C2"/>
    <property type="match status" value="1"/>
</dbReference>
<dbReference type="InterPro" id="IPR041588">
    <property type="entry name" value="Integrase_H2C2"/>
</dbReference>
<keyword evidence="4" id="KW-1185">Reference proteome</keyword>
<proteinExistence type="predicted"/>
<dbReference type="AlphaFoldDB" id="A0AAE1T137"/>
<feature type="region of interest" description="Disordered" evidence="1">
    <location>
        <begin position="269"/>
        <end position="295"/>
    </location>
</feature>
<dbReference type="Gene3D" id="1.10.340.70">
    <property type="match status" value="1"/>
</dbReference>
<name>A0AAE1T137_9LAMI</name>
<evidence type="ECO:0000313" key="4">
    <source>
        <dbReference type="Proteomes" id="UP001289374"/>
    </source>
</evidence>